<dbReference type="EMBL" id="FWXH01000010">
    <property type="protein sequence ID" value="SMC25789.1"/>
    <property type="molecule type" value="Genomic_DNA"/>
</dbReference>
<sequence>MNSRLLIGIIEVILGVILNVFIGKIARFIFKKDGTGPRAPLRFAGIWLFFNGISIVTGMHIL</sequence>
<organism evidence="2 3">
    <name type="scientific">Clostridium acidisoli DSM 12555</name>
    <dbReference type="NCBI Taxonomy" id="1121291"/>
    <lineage>
        <taxon>Bacteria</taxon>
        <taxon>Bacillati</taxon>
        <taxon>Bacillota</taxon>
        <taxon>Clostridia</taxon>
        <taxon>Eubacteriales</taxon>
        <taxon>Clostridiaceae</taxon>
        <taxon>Clostridium</taxon>
    </lineage>
</organism>
<proteinExistence type="predicted"/>
<keyword evidence="1" id="KW-0812">Transmembrane</keyword>
<dbReference type="RefSeq" id="WP_084116399.1">
    <property type="nucleotide sequence ID" value="NZ_FWXH01000010.1"/>
</dbReference>
<feature type="transmembrane region" description="Helical" evidence="1">
    <location>
        <begin position="41"/>
        <end position="61"/>
    </location>
</feature>
<dbReference type="Proteomes" id="UP000192468">
    <property type="component" value="Unassembled WGS sequence"/>
</dbReference>
<evidence type="ECO:0000256" key="1">
    <source>
        <dbReference type="SAM" id="Phobius"/>
    </source>
</evidence>
<feature type="transmembrane region" description="Helical" evidence="1">
    <location>
        <begin position="6"/>
        <end position="29"/>
    </location>
</feature>
<evidence type="ECO:0000313" key="2">
    <source>
        <dbReference type="EMBL" id="SMC25789.1"/>
    </source>
</evidence>
<gene>
    <name evidence="2" type="ORF">SAMN02745134_02574</name>
</gene>
<protein>
    <submittedName>
        <fullName evidence="2">Uncharacterized protein</fullName>
    </submittedName>
</protein>
<dbReference type="AlphaFoldDB" id="A0A1W1XP89"/>
<reference evidence="2 3" key="1">
    <citation type="submission" date="2017-04" db="EMBL/GenBank/DDBJ databases">
        <authorList>
            <person name="Afonso C.L."/>
            <person name="Miller P.J."/>
            <person name="Scott M.A."/>
            <person name="Spackman E."/>
            <person name="Goraichik I."/>
            <person name="Dimitrov K.M."/>
            <person name="Suarez D.L."/>
            <person name="Swayne D.E."/>
        </authorList>
    </citation>
    <scope>NUCLEOTIDE SEQUENCE [LARGE SCALE GENOMIC DNA]</scope>
    <source>
        <strain evidence="2 3">DSM 12555</strain>
    </source>
</reference>
<evidence type="ECO:0000313" key="3">
    <source>
        <dbReference type="Proteomes" id="UP000192468"/>
    </source>
</evidence>
<keyword evidence="1" id="KW-1133">Transmembrane helix</keyword>
<dbReference type="STRING" id="1121291.SAMN02745134_02574"/>
<dbReference type="OrthoDB" id="2087578at2"/>
<accession>A0A1W1XP89</accession>
<keyword evidence="3" id="KW-1185">Reference proteome</keyword>
<keyword evidence="1" id="KW-0472">Membrane</keyword>
<name>A0A1W1XP89_9CLOT</name>